<reference evidence="2" key="1">
    <citation type="journal article" date="2022" name="bioRxiv">
        <title>Sequencing and chromosome-scale assembly of the giantPleurodeles waltlgenome.</title>
        <authorList>
            <person name="Brown T."/>
            <person name="Elewa A."/>
            <person name="Iarovenko S."/>
            <person name="Subramanian E."/>
            <person name="Araus A.J."/>
            <person name="Petzold A."/>
            <person name="Susuki M."/>
            <person name="Suzuki K.-i.T."/>
            <person name="Hayashi T."/>
            <person name="Toyoda A."/>
            <person name="Oliveira C."/>
            <person name="Osipova E."/>
            <person name="Leigh N.D."/>
            <person name="Simon A."/>
            <person name="Yun M.H."/>
        </authorList>
    </citation>
    <scope>NUCLEOTIDE SEQUENCE</scope>
    <source>
        <strain evidence="2">20211129_DDA</strain>
        <tissue evidence="2">Liver</tissue>
    </source>
</reference>
<dbReference type="EMBL" id="JANPWB010000011">
    <property type="protein sequence ID" value="KAJ1131119.1"/>
    <property type="molecule type" value="Genomic_DNA"/>
</dbReference>
<proteinExistence type="predicted"/>
<evidence type="ECO:0000313" key="3">
    <source>
        <dbReference type="Proteomes" id="UP001066276"/>
    </source>
</evidence>
<evidence type="ECO:0000256" key="1">
    <source>
        <dbReference type="SAM" id="MobiDB-lite"/>
    </source>
</evidence>
<comment type="caution">
    <text evidence="2">The sequence shown here is derived from an EMBL/GenBank/DDBJ whole genome shotgun (WGS) entry which is preliminary data.</text>
</comment>
<organism evidence="2 3">
    <name type="scientific">Pleurodeles waltl</name>
    <name type="common">Iberian ribbed newt</name>
    <dbReference type="NCBI Taxonomy" id="8319"/>
    <lineage>
        <taxon>Eukaryota</taxon>
        <taxon>Metazoa</taxon>
        <taxon>Chordata</taxon>
        <taxon>Craniata</taxon>
        <taxon>Vertebrata</taxon>
        <taxon>Euteleostomi</taxon>
        <taxon>Amphibia</taxon>
        <taxon>Batrachia</taxon>
        <taxon>Caudata</taxon>
        <taxon>Salamandroidea</taxon>
        <taxon>Salamandridae</taxon>
        <taxon>Pleurodelinae</taxon>
        <taxon>Pleurodeles</taxon>
    </lineage>
</organism>
<feature type="region of interest" description="Disordered" evidence="1">
    <location>
        <begin position="141"/>
        <end position="164"/>
    </location>
</feature>
<sequence length="164" mass="17812">MEPAEWEETSDRAPRRAACQHGRCPRVSWGPLRWAADPERSLADSGGGPRQATSGTEASGGPTGGGGVRRPGLLGDVIYGALRCAVHQLGWRLLGPAGWECGTATCRSEAEANRGCRWWPLRPNWTPRRDRAGPLITSRARERPEGCSGKTPEPCWTEGRAKWA</sequence>
<gene>
    <name evidence="2" type="ORF">NDU88_009462</name>
</gene>
<protein>
    <submittedName>
        <fullName evidence="2">Uncharacterized protein</fullName>
    </submittedName>
</protein>
<dbReference type="Proteomes" id="UP001066276">
    <property type="component" value="Chromosome 7"/>
</dbReference>
<keyword evidence="3" id="KW-1185">Reference proteome</keyword>
<accession>A0AAV7PW05</accession>
<dbReference type="AlphaFoldDB" id="A0AAV7PW05"/>
<evidence type="ECO:0000313" key="2">
    <source>
        <dbReference type="EMBL" id="KAJ1131119.1"/>
    </source>
</evidence>
<name>A0AAV7PW05_PLEWA</name>
<feature type="region of interest" description="Disordered" evidence="1">
    <location>
        <begin position="1"/>
        <end position="71"/>
    </location>
</feature>